<dbReference type="Pfam" id="PF00106">
    <property type="entry name" value="adh_short"/>
    <property type="match status" value="1"/>
</dbReference>
<accession>A0A7T4UQ89</accession>
<gene>
    <name evidence="2" type="ORF">I6N98_18160</name>
</gene>
<protein>
    <submittedName>
        <fullName evidence="2">SDR family oxidoreductase</fullName>
    </submittedName>
</protein>
<evidence type="ECO:0000313" key="2">
    <source>
        <dbReference type="EMBL" id="QQD18232.1"/>
    </source>
</evidence>
<dbReference type="RefSeq" id="WP_198569730.1">
    <property type="nucleotide sequence ID" value="NZ_CP066167.1"/>
</dbReference>
<dbReference type="PANTHER" id="PTHR43157:SF31">
    <property type="entry name" value="PHOSPHATIDYLINOSITOL-GLYCAN BIOSYNTHESIS CLASS F PROTEIN"/>
    <property type="match status" value="1"/>
</dbReference>
<dbReference type="Gene3D" id="3.40.50.720">
    <property type="entry name" value="NAD(P)-binding Rossmann-like Domain"/>
    <property type="match status" value="1"/>
</dbReference>
<organism evidence="2 3">
    <name type="scientific">Spongiibacter nanhainus</name>
    <dbReference type="NCBI Taxonomy" id="2794344"/>
    <lineage>
        <taxon>Bacteria</taxon>
        <taxon>Pseudomonadati</taxon>
        <taxon>Pseudomonadota</taxon>
        <taxon>Gammaproteobacteria</taxon>
        <taxon>Cellvibrionales</taxon>
        <taxon>Spongiibacteraceae</taxon>
        <taxon>Spongiibacter</taxon>
    </lineage>
</organism>
<dbReference type="SUPFAM" id="SSF51735">
    <property type="entry name" value="NAD(P)-binding Rossmann-fold domains"/>
    <property type="match status" value="1"/>
</dbReference>
<dbReference type="GO" id="GO:0016491">
    <property type="term" value="F:oxidoreductase activity"/>
    <property type="evidence" value="ECO:0007669"/>
    <property type="project" value="UniProtKB-KW"/>
</dbReference>
<dbReference type="AlphaFoldDB" id="A0A7T4UQ89"/>
<sequence>MAKTAMVTGATNGIGRATALALAGQGYELFVLCRNPDKGQQLKDEIETTHAGASVTVLLADLASLSDIRQAAQTFLDSGKPLHLLVNNAGVVNTRRKESRDGIEENFAVNHLAYMLLTELLLPRLKSSAPARIVSVSSEAHKFVSGLQLDDLEFTHSRYKTFKVYGHAKLCNILWTKELARRLEGSGVTANCLHPGAVRTGLGHQNSRVLGKIMSVLMKPFFRTPEQGAATSIYLATSPEVEGITGEYFIDCKPAKLKPYATDLVAASRLWDASNDYLRDFLTAD</sequence>
<keyword evidence="3" id="KW-1185">Reference proteome</keyword>
<dbReference type="InterPro" id="IPR036291">
    <property type="entry name" value="NAD(P)-bd_dom_sf"/>
</dbReference>
<evidence type="ECO:0000256" key="1">
    <source>
        <dbReference type="ARBA" id="ARBA00023002"/>
    </source>
</evidence>
<dbReference type="Proteomes" id="UP000596063">
    <property type="component" value="Chromosome"/>
</dbReference>
<dbReference type="InterPro" id="IPR002347">
    <property type="entry name" value="SDR_fam"/>
</dbReference>
<name>A0A7T4UQ89_9GAMM</name>
<dbReference type="CDD" id="cd05327">
    <property type="entry name" value="retinol-DH_like_SDR_c_like"/>
    <property type="match status" value="1"/>
</dbReference>
<dbReference type="PRINTS" id="PR00081">
    <property type="entry name" value="GDHRDH"/>
</dbReference>
<dbReference type="EMBL" id="CP066167">
    <property type="protein sequence ID" value="QQD18232.1"/>
    <property type="molecule type" value="Genomic_DNA"/>
</dbReference>
<proteinExistence type="predicted"/>
<keyword evidence="1" id="KW-0560">Oxidoreductase</keyword>
<evidence type="ECO:0000313" key="3">
    <source>
        <dbReference type="Proteomes" id="UP000596063"/>
    </source>
</evidence>
<reference evidence="2 3" key="1">
    <citation type="submission" date="2020-12" db="EMBL/GenBank/DDBJ databases">
        <authorList>
            <person name="Shan Y."/>
        </authorList>
    </citation>
    <scope>NUCLEOTIDE SEQUENCE [LARGE SCALE GENOMIC DNA]</scope>
    <source>
        <strain evidence="3">csc3.9</strain>
    </source>
</reference>
<dbReference type="PANTHER" id="PTHR43157">
    <property type="entry name" value="PHOSPHATIDYLINOSITOL-GLYCAN BIOSYNTHESIS CLASS F PROTEIN-RELATED"/>
    <property type="match status" value="1"/>
</dbReference>
<dbReference type="KEGG" id="snan:I6N98_18160"/>